<evidence type="ECO:0000313" key="1">
    <source>
        <dbReference type="EMBL" id="SET80930.1"/>
    </source>
</evidence>
<gene>
    <name evidence="1" type="ORF">SAMN05660429_02742</name>
</gene>
<dbReference type="OrthoDB" id="6228741at2"/>
<accession>A0A1I0HAX9</accession>
<dbReference type="RefSeq" id="WP_093331662.1">
    <property type="nucleotide sequence ID" value="NZ_AP027363.1"/>
</dbReference>
<name>A0A1I0HAX9_THASX</name>
<proteinExistence type="predicted"/>
<sequence length="76" mass="8363">MDKISQKSVTVFFFEENALQLSSQTISGIQVNGGRVILPKSFKQGKSIIAVFEGRVKMLNVLGERAMPTKQFSIAS</sequence>
<keyword evidence="2" id="KW-1185">Reference proteome</keyword>
<reference evidence="1 2" key="1">
    <citation type="submission" date="2016-10" db="EMBL/GenBank/DDBJ databases">
        <authorList>
            <person name="de Groot N.N."/>
        </authorList>
    </citation>
    <scope>NUCLEOTIDE SEQUENCE [LARGE SCALE GENOMIC DNA]</scope>
    <source>
        <strain evidence="1 2">DSM 19706</strain>
    </source>
</reference>
<organism evidence="1 2">
    <name type="scientific">Thalassotalea agarivorans</name>
    <name type="common">Thalassomonas agarivorans</name>
    <dbReference type="NCBI Taxonomy" id="349064"/>
    <lineage>
        <taxon>Bacteria</taxon>
        <taxon>Pseudomonadati</taxon>
        <taxon>Pseudomonadota</taxon>
        <taxon>Gammaproteobacteria</taxon>
        <taxon>Alteromonadales</taxon>
        <taxon>Colwelliaceae</taxon>
        <taxon>Thalassotalea</taxon>
    </lineage>
</organism>
<dbReference type="AlphaFoldDB" id="A0A1I0HAX9"/>
<dbReference type="InterPro" id="IPR014271">
    <property type="entry name" value="CHP02922"/>
</dbReference>
<evidence type="ECO:0000313" key="2">
    <source>
        <dbReference type="Proteomes" id="UP000199308"/>
    </source>
</evidence>
<dbReference type="EMBL" id="FOHK01000015">
    <property type="protein sequence ID" value="SET80930.1"/>
    <property type="molecule type" value="Genomic_DNA"/>
</dbReference>
<dbReference type="Proteomes" id="UP000199308">
    <property type="component" value="Unassembled WGS sequence"/>
</dbReference>
<dbReference type="NCBIfam" id="TIGR02922">
    <property type="entry name" value="TIGR02922 family protein"/>
    <property type="match status" value="1"/>
</dbReference>
<protein>
    <submittedName>
        <fullName evidence="1">TIGR02922 family protein</fullName>
    </submittedName>
</protein>
<dbReference type="Pfam" id="PF09558">
    <property type="entry name" value="DUF2375"/>
    <property type="match status" value="1"/>
</dbReference>